<dbReference type="InterPro" id="IPR046357">
    <property type="entry name" value="PPIase_dom_sf"/>
</dbReference>
<sequence>MAVLNKIRQRSLFLIIVIALALFSFVLADLFKSGNAFSGSDNIVATINGKDITREDFLQKVEIAQRQLGPNATSTQVMNRVWDQEVRKAVMETQYEALGITVEKDQMRDLLKTALANSPEFLNEAGIFDEAKLNEYIANLKETSAEGYAQWVNYEQSVASNALQQNYFNMVKAGLTGTLAEGELEYELEGNKVDVKYVQLAYSSIADSLVEVSKSDISDYIKKNKKKYEVEASRDIKFVQFNEVASVEDEEAIKSELTELLKDKEEYNSNTKENETVKGFLNTSDNEAFVNRNSDIKFDDRFLFKSSLPSTIADSLFNLNVGETYGPYKDNGYYKISKLIAVKQIPDSAKVRHILIPFLGAQSAQPDVTQTDAQAKATADSLLTVIKADRSKFESLVTEFSSDQGSVSNGGRYDWHPYNTMVPEFNDFEFEGNVGDLGVVKTVFGYHIIEIEGLKDKQKAIQVGTLARKIEPSEETIDKVFRDASTFELAVLGDKEFDAAAKDNNFVVRPVNGIKVLDENIPGVGNQRQIVRWAFEEGAKEGAIKRFSVPNGYVIAQLVAKHEKGLMSVEEATASVLPIVRKEKKAEMLRDKVSASNLDDLAASQNVSVRTVSAVNMKNPTLSGAGREPLVVGAAFGLNEGETSGLIDGNNGVYMIQVTKITPAVALENYQAAANRVEQQKVNVVTTKLYNALKDAAEIEDNRVESQIQ</sequence>
<organism evidence="13 14">
    <name type="scientific">Aestuariibaculum sediminum</name>
    <dbReference type="NCBI Taxonomy" id="2770637"/>
    <lineage>
        <taxon>Bacteria</taxon>
        <taxon>Pseudomonadati</taxon>
        <taxon>Bacteroidota</taxon>
        <taxon>Flavobacteriia</taxon>
        <taxon>Flavobacteriales</taxon>
        <taxon>Flavobacteriaceae</taxon>
    </lineage>
</organism>
<dbReference type="Pfam" id="PF13616">
    <property type="entry name" value="Rotamase_3"/>
    <property type="match status" value="1"/>
</dbReference>
<accession>A0A8J6U936</accession>
<keyword evidence="14" id="KW-1185">Reference proteome</keyword>
<evidence type="ECO:0000313" key="14">
    <source>
        <dbReference type="Proteomes" id="UP000600588"/>
    </source>
</evidence>
<evidence type="ECO:0000256" key="4">
    <source>
        <dbReference type="ARBA" id="ARBA00022692"/>
    </source>
</evidence>
<dbReference type="GO" id="GO:0003755">
    <property type="term" value="F:peptidyl-prolyl cis-trans isomerase activity"/>
    <property type="evidence" value="ECO:0007669"/>
    <property type="project" value="UniProtKB-KW"/>
</dbReference>
<comment type="subcellular location">
    <subcellularLocation>
        <location evidence="1">Cell inner membrane</location>
        <topology evidence="1">Single-pass type II membrane protein</topology>
        <orientation evidence="1">Periplasmic side</orientation>
    </subcellularLocation>
</comment>
<keyword evidence="5" id="KW-1133">Transmembrane helix</keyword>
<evidence type="ECO:0000256" key="9">
    <source>
        <dbReference type="ARBA" id="ARBA00040743"/>
    </source>
</evidence>
<protein>
    <recommendedName>
        <fullName evidence="9">Periplasmic chaperone PpiD</fullName>
    </recommendedName>
    <alternativeName>
        <fullName evidence="10">Periplasmic folding chaperone</fullName>
    </alternativeName>
</protein>
<name>A0A8J6U936_9FLAO</name>
<keyword evidence="3" id="KW-0997">Cell inner membrane</keyword>
<evidence type="ECO:0000256" key="2">
    <source>
        <dbReference type="ARBA" id="ARBA00022475"/>
    </source>
</evidence>
<dbReference type="AlphaFoldDB" id="A0A8J6U936"/>
<evidence type="ECO:0000256" key="6">
    <source>
        <dbReference type="ARBA" id="ARBA00023136"/>
    </source>
</evidence>
<dbReference type="EMBL" id="JACVXB010000003">
    <property type="protein sequence ID" value="MBD0832502.1"/>
    <property type="molecule type" value="Genomic_DNA"/>
</dbReference>
<keyword evidence="6" id="KW-0472">Membrane</keyword>
<evidence type="ECO:0000256" key="11">
    <source>
        <dbReference type="PROSITE-ProRule" id="PRU00278"/>
    </source>
</evidence>
<keyword evidence="7" id="KW-0143">Chaperone</keyword>
<evidence type="ECO:0000256" key="1">
    <source>
        <dbReference type="ARBA" id="ARBA00004382"/>
    </source>
</evidence>
<evidence type="ECO:0000256" key="7">
    <source>
        <dbReference type="ARBA" id="ARBA00023186"/>
    </source>
</evidence>
<comment type="caution">
    <text evidence="13">The sequence shown here is derived from an EMBL/GenBank/DDBJ whole genome shotgun (WGS) entry which is preliminary data.</text>
</comment>
<evidence type="ECO:0000256" key="8">
    <source>
        <dbReference type="ARBA" id="ARBA00038408"/>
    </source>
</evidence>
<comment type="similarity">
    <text evidence="8">Belongs to the PpiD chaperone family.</text>
</comment>
<evidence type="ECO:0000256" key="10">
    <source>
        <dbReference type="ARBA" id="ARBA00042775"/>
    </source>
</evidence>
<keyword evidence="11" id="KW-0697">Rotamase</keyword>
<evidence type="ECO:0000259" key="12">
    <source>
        <dbReference type="PROSITE" id="PS50198"/>
    </source>
</evidence>
<dbReference type="InterPro" id="IPR000297">
    <property type="entry name" value="PPIase_PpiC"/>
</dbReference>
<dbReference type="RefSeq" id="WP_188230271.1">
    <property type="nucleotide sequence ID" value="NZ_JACVXB010000003.1"/>
</dbReference>
<dbReference type="Gene3D" id="3.10.50.40">
    <property type="match status" value="1"/>
</dbReference>
<dbReference type="InterPro" id="IPR052029">
    <property type="entry name" value="PpiD_chaperone"/>
</dbReference>
<keyword evidence="4" id="KW-0812">Transmembrane</keyword>
<evidence type="ECO:0000256" key="5">
    <source>
        <dbReference type="ARBA" id="ARBA00022989"/>
    </source>
</evidence>
<dbReference type="GO" id="GO:0005886">
    <property type="term" value="C:plasma membrane"/>
    <property type="evidence" value="ECO:0007669"/>
    <property type="project" value="UniProtKB-SubCell"/>
</dbReference>
<keyword evidence="2" id="KW-1003">Cell membrane</keyword>
<dbReference type="PROSITE" id="PS50198">
    <property type="entry name" value="PPIC_PPIASE_2"/>
    <property type="match status" value="1"/>
</dbReference>
<dbReference type="InterPro" id="IPR027304">
    <property type="entry name" value="Trigger_fact/SurA_dom_sf"/>
</dbReference>
<feature type="domain" description="PpiC" evidence="12">
    <location>
        <begin position="346"/>
        <end position="453"/>
    </location>
</feature>
<evidence type="ECO:0000313" key="13">
    <source>
        <dbReference type="EMBL" id="MBD0832502.1"/>
    </source>
</evidence>
<proteinExistence type="inferred from homology"/>
<dbReference type="Proteomes" id="UP000600588">
    <property type="component" value="Unassembled WGS sequence"/>
</dbReference>
<gene>
    <name evidence="13" type="ORF">ICJ83_10190</name>
</gene>
<dbReference type="PANTHER" id="PTHR47529">
    <property type="entry name" value="PEPTIDYL-PROLYL CIS-TRANS ISOMERASE D"/>
    <property type="match status" value="1"/>
</dbReference>
<dbReference type="SUPFAM" id="SSF109998">
    <property type="entry name" value="Triger factor/SurA peptide-binding domain-like"/>
    <property type="match status" value="1"/>
</dbReference>
<dbReference type="SUPFAM" id="SSF54534">
    <property type="entry name" value="FKBP-like"/>
    <property type="match status" value="1"/>
</dbReference>
<keyword evidence="11" id="KW-0413">Isomerase</keyword>
<dbReference type="PANTHER" id="PTHR47529:SF1">
    <property type="entry name" value="PERIPLASMIC CHAPERONE PPID"/>
    <property type="match status" value="1"/>
</dbReference>
<reference evidence="13 14" key="1">
    <citation type="submission" date="2020-09" db="EMBL/GenBank/DDBJ databases">
        <title>TT11 complete genome.</title>
        <authorList>
            <person name="Wu Z."/>
        </authorList>
    </citation>
    <scope>NUCLEOTIDE SEQUENCE [LARGE SCALE GENOMIC DNA]</scope>
    <source>
        <strain evidence="13 14">TT11</strain>
    </source>
</reference>
<dbReference type="Pfam" id="PF13623">
    <property type="entry name" value="SurA_N_2"/>
    <property type="match status" value="1"/>
</dbReference>
<evidence type="ECO:0000256" key="3">
    <source>
        <dbReference type="ARBA" id="ARBA00022519"/>
    </source>
</evidence>